<proteinExistence type="predicted"/>
<keyword evidence="3" id="KW-1185">Reference proteome</keyword>
<evidence type="ECO:0000256" key="1">
    <source>
        <dbReference type="SAM" id="Phobius"/>
    </source>
</evidence>
<gene>
    <name evidence="2" type="ORF">TCNE_LOCUS1800</name>
</gene>
<dbReference type="EMBL" id="UYWY01001518">
    <property type="protein sequence ID" value="VDM26858.1"/>
    <property type="molecule type" value="Genomic_DNA"/>
</dbReference>
<name>A0A183TZY0_TOXCA</name>
<organism evidence="3 4">
    <name type="scientific">Toxocara canis</name>
    <name type="common">Canine roundworm</name>
    <dbReference type="NCBI Taxonomy" id="6265"/>
    <lineage>
        <taxon>Eukaryota</taxon>
        <taxon>Metazoa</taxon>
        <taxon>Ecdysozoa</taxon>
        <taxon>Nematoda</taxon>
        <taxon>Chromadorea</taxon>
        <taxon>Rhabditida</taxon>
        <taxon>Spirurina</taxon>
        <taxon>Ascaridomorpha</taxon>
        <taxon>Ascaridoidea</taxon>
        <taxon>Toxocaridae</taxon>
        <taxon>Toxocara</taxon>
    </lineage>
</organism>
<keyword evidence="1" id="KW-1133">Transmembrane helix</keyword>
<dbReference type="AlphaFoldDB" id="A0A183TZY0"/>
<evidence type="ECO:0000313" key="3">
    <source>
        <dbReference type="Proteomes" id="UP000050794"/>
    </source>
</evidence>
<dbReference type="Proteomes" id="UP000050794">
    <property type="component" value="Unassembled WGS sequence"/>
</dbReference>
<evidence type="ECO:0000313" key="2">
    <source>
        <dbReference type="EMBL" id="VDM26858.1"/>
    </source>
</evidence>
<reference evidence="4" key="1">
    <citation type="submission" date="2016-06" db="UniProtKB">
        <authorList>
            <consortium name="WormBaseParasite"/>
        </authorList>
    </citation>
    <scope>IDENTIFICATION</scope>
</reference>
<evidence type="ECO:0000313" key="4">
    <source>
        <dbReference type="WBParaSite" id="TCNE_0000180001-mRNA-1"/>
    </source>
</evidence>
<sequence>MVTNEGFCKRSSTRHLSAFRELVVASPLERNWRGIGIALLVIAIMCSLIAAAVFLFTPFSIAVYNARTPVTLNDILINALLSPIENLDWMDADNVIIKSSEKIRIIDTTVTPPESRVYANEEARHGKVNSWSVSNDGKYMALSYDERKLGPYWGLGVILVSKK</sequence>
<protein>
    <submittedName>
        <fullName evidence="4">DPPIV_N domain-containing protein</fullName>
    </submittedName>
</protein>
<dbReference type="Gene3D" id="2.140.10.30">
    <property type="entry name" value="Dipeptidylpeptidase IV, N-terminal domain"/>
    <property type="match status" value="1"/>
</dbReference>
<dbReference type="WBParaSite" id="TCNE_0000180001-mRNA-1">
    <property type="protein sequence ID" value="TCNE_0000180001-mRNA-1"/>
    <property type="gene ID" value="TCNE_0000180001"/>
</dbReference>
<feature type="transmembrane region" description="Helical" evidence="1">
    <location>
        <begin position="35"/>
        <end position="57"/>
    </location>
</feature>
<keyword evidence="1" id="KW-0812">Transmembrane</keyword>
<keyword evidence="1" id="KW-0472">Membrane</keyword>
<reference evidence="2 3" key="2">
    <citation type="submission" date="2018-11" db="EMBL/GenBank/DDBJ databases">
        <authorList>
            <consortium name="Pathogen Informatics"/>
        </authorList>
    </citation>
    <scope>NUCLEOTIDE SEQUENCE [LARGE SCALE GENOMIC DNA]</scope>
</reference>
<accession>A0A183TZY0</accession>